<name>A0A9Q1KYX2_9CARY</name>
<dbReference type="InterPro" id="IPR052929">
    <property type="entry name" value="RNase_H-like_EbsB-rel"/>
</dbReference>
<evidence type="ECO:0000259" key="2">
    <source>
        <dbReference type="Pfam" id="PF13456"/>
    </source>
</evidence>
<keyword evidence="1" id="KW-0812">Transmembrane</keyword>
<comment type="caution">
    <text evidence="4">The sequence shown here is derived from an EMBL/GenBank/DDBJ whole genome shotgun (WGS) entry which is preliminary data.</text>
</comment>
<feature type="domain" description="Reverse transcriptase zinc-binding" evidence="3">
    <location>
        <begin position="188"/>
        <end position="240"/>
    </location>
</feature>
<protein>
    <recommendedName>
        <fullName evidence="6">RNase H type-1 domain-containing protein</fullName>
    </recommendedName>
</protein>
<evidence type="ECO:0000259" key="3">
    <source>
        <dbReference type="Pfam" id="PF13966"/>
    </source>
</evidence>
<dbReference type="EMBL" id="JAKOGI010000006">
    <property type="protein sequence ID" value="KAJ8452108.1"/>
    <property type="molecule type" value="Genomic_DNA"/>
</dbReference>
<evidence type="ECO:0000256" key="1">
    <source>
        <dbReference type="SAM" id="Phobius"/>
    </source>
</evidence>
<sequence>MNFFIIQKSTVVLLKVRLNLTLFGMLLWIMAFLTWGMRAMTSLGVVRHINLNISYHLPIILRCYPRSSTPNKHGRQFRFENMWSLDPSCTDIIKQVRAGRCSDDATNNLLSKVGQCSEKLVQWNKEKFGHYGDANTGWFHSQANMRGAINSTASLQDENVKPINPSVWNVNNLIDDRVGCWRESVIKEVFGWRLCHGALPTRENTAKRIHGFNMSCTICGHYIESDVHILLQCPLTVQVWEGSSTAKCLWSDPIRSTRDCVERATKILDVDELGNFVAIIWEIWNARNRFIFKRSDHHLASLSYGVIDFVKNYRAMQDMDGESKAYDQVLWQPPDMGVLKLNFDRGKVGEYGRGWGFVVGSSDGDICMAAMQQSSNFSGPILGEAKACLCGLRAAREQGYLCFAVKGDCLPLIHKLKNILIDDNVLGCIIRDIFALVECFKFVSFSLVKRGDDRVAHDLAHWQPITHERRVWVDDVPERNVSLVLDDMYAFIDVNLI</sequence>
<gene>
    <name evidence="4" type="ORF">Cgig2_016689</name>
</gene>
<dbReference type="GO" id="GO:0004523">
    <property type="term" value="F:RNA-DNA hybrid ribonuclease activity"/>
    <property type="evidence" value="ECO:0007669"/>
    <property type="project" value="InterPro"/>
</dbReference>
<accession>A0A9Q1KYX2</accession>
<dbReference type="InterPro" id="IPR002156">
    <property type="entry name" value="RNaseH_domain"/>
</dbReference>
<dbReference type="OrthoDB" id="1000877at2759"/>
<evidence type="ECO:0000313" key="4">
    <source>
        <dbReference type="EMBL" id="KAJ8452108.1"/>
    </source>
</evidence>
<keyword evidence="1" id="KW-1133">Transmembrane helix</keyword>
<keyword evidence="5" id="KW-1185">Reference proteome</keyword>
<feature type="transmembrane region" description="Helical" evidence="1">
    <location>
        <begin position="20"/>
        <end position="37"/>
    </location>
</feature>
<dbReference type="GO" id="GO:0003676">
    <property type="term" value="F:nucleic acid binding"/>
    <property type="evidence" value="ECO:0007669"/>
    <property type="project" value="InterPro"/>
</dbReference>
<dbReference type="Pfam" id="PF13456">
    <property type="entry name" value="RVT_3"/>
    <property type="match status" value="1"/>
</dbReference>
<evidence type="ECO:0000313" key="5">
    <source>
        <dbReference type="Proteomes" id="UP001153076"/>
    </source>
</evidence>
<dbReference type="InterPro" id="IPR026960">
    <property type="entry name" value="RVT-Znf"/>
</dbReference>
<dbReference type="AlphaFoldDB" id="A0A9Q1KYX2"/>
<feature type="domain" description="RNase H type-1" evidence="2">
    <location>
        <begin position="354"/>
        <end position="462"/>
    </location>
</feature>
<reference evidence="4" key="1">
    <citation type="submission" date="2022-04" db="EMBL/GenBank/DDBJ databases">
        <title>Carnegiea gigantea Genome sequencing and assembly v2.</title>
        <authorList>
            <person name="Copetti D."/>
            <person name="Sanderson M.J."/>
            <person name="Burquez A."/>
            <person name="Wojciechowski M.F."/>
        </authorList>
    </citation>
    <scope>NUCLEOTIDE SEQUENCE</scope>
    <source>
        <strain evidence="4">SGP5-SGP5p</strain>
        <tissue evidence="4">Aerial part</tissue>
    </source>
</reference>
<dbReference type="PANTHER" id="PTHR47074:SF11">
    <property type="entry name" value="REVERSE TRANSCRIPTASE-LIKE PROTEIN"/>
    <property type="match status" value="1"/>
</dbReference>
<dbReference type="Pfam" id="PF13966">
    <property type="entry name" value="zf-RVT"/>
    <property type="match status" value="1"/>
</dbReference>
<dbReference type="Gene3D" id="3.30.420.10">
    <property type="entry name" value="Ribonuclease H-like superfamily/Ribonuclease H"/>
    <property type="match status" value="1"/>
</dbReference>
<proteinExistence type="predicted"/>
<keyword evidence="1" id="KW-0472">Membrane</keyword>
<dbReference type="Proteomes" id="UP001153076">
    <property type="component" value="Unassembled WGS sequence"/>
</dbReference>
<dbReference type="PANTHER" id="PTHR47074">
    <property type="entry name" value="BNAC02G40300D PROTEIN"/>
    <property type="match status" value="1"/>
</dbReference>
<evidence type="ECO:0008006" key="6">
    <source>
        <dbReference type="Google" id="ProtNLM"/>
    </source>
</evidence>
<organism evidence="4 5">
    <name type="scientific">Carnegiea gigantea</name>
    <dbReference type="NCBI Taxonomy" id="171969"/>
    <lineage>
        <taxon>Eukaryota</taxon>
        <taxon>Viridiplantae</taxon>
        <taxon>Streptophyta</taxon>
        <taxon>Embryophyta</taxon>
        <taxon>Tracheophyta</taxon>
        <taxon>Spermatophyta</taxon>
        <taxon>Magnoliopsida</taxon>
        <taxon>eudicotyledons</taxon>
        <taxon>Gunneridae</taxon>
        <taxon>Pentapetalae</taxon>
        <taxon>Caryophyllales</taxon>
        <taxon>Cactineae</taxon>
        <taxon>Cactaceae</taxon>
        <taxon>Cactoideae</taxon>
        <taxon>Echinocereeae</taxon>
        <taxon>Carnegiea</taxon>
    </lineage>
</organism>
<dbReference type="InterPro" id="IPR036397">
    <property type="entry name" value="RNaseH_sf"/>
</dbReference>